<gene>
    <name evidence="2" type="ORF">L211DRAFT_838401</name>
</gene>
<accession>A0A3N4LSD9</accession>
<feature type="compositionally biased region" description="Low complexity" evidence="1">
    <location>
        <begin position="94"/>
        <end position="104"/>
    </location>
</feature>
<name>A0A3N4LSD9_9PEZI</name>
<dbReference type="AlphaFoldDB" id="A0A3N4LSD9"/>
<dbReference type="EMBL" id="ML121545">
    <property type="protein sequence ID" value="RPB23551.1"/>
    <property type="molecule type" value="Genomic_DNA"/>
</dbReference>
<dbReference type="Proteomes" id="UP000267821">
    <property type="component" value="Unassembled WGS sequence"/>
</dbReference>
<proteinExistence type="predicted"/>
<evidence type="ECO:0000313" key="3">
    <source>
        <dbReference type="Proteomes" id="UP000267821"/>
    </source>
</evidence>
<protein>
    <submittedName>
        <fullName evidence="2">Uncharacterized protein</fullName>
    </submittedName>
</protein>
<organism evidence="2 3">
    <name type="scientific">Terfezia boudieri ATCC MYA-4762</name>
    <dbReference type="NCBI Taxonomy" id="1051890"/>
    <lineage>
        <taxon>Eukaryota</taxon>
        <taxon>Fungi</taxon>
        <taxon>Dikarya</taxon>
        <taxon>Ascomycota</taxon>
        <taxon>Pezizomycotina</taxon>
        <taxon>Pezizomycetes</taxon>
        <taxon>Pezizales</taxon>
        <taxon>Pezizaceae</taxon>
        <taxon>Terfezia</taxon>
    </lineage>
</organism>
<evidence type="ECO:0000256" key="1">
    <source>
        <dbReference type="SAM" id="MobiDB-lite"/>
    </source>
</evidence>
<keyword evidence="3" id="KW-1185">Reference proteome</keyword>
<sequence>MVPPTRGVIFGPVRDWGKGSCKLLLEHHQVKEFGVRWVLCVGRPTPSQRLPDTRCVATPSGRRQRSCFVADTASAPAPSLTASASGQGGKKKQQTQPQSQSTTP</sequence>
<dbReference type="InParanoid" id="A0A3N4LSD9"/>
<reference evidence="2 3" key="1">
    <citation type="journal article" date="2018" name="Nat. Ecol. Evol.">
        <title>Pezizomycetes genomes reveal the molecular basis of ectomycorrhizal truffle lifestyle.</title>
        <authorList>
            <person name="Murat C."/>
            <person name="Payen T."/>
            <person name="Noel B."/>
            <person name="Kuo A."/>
            <person name="Morin E."/>
            <person name="Chen J."/>
            <person name="Kohler A."/>
            <person name="Krizsan K."/>
            <person name="Balestrini R."/>
            <person name="Da Silva C."/>
            <person name="Montanini B."/>
            <person name="Hainaut M."/>
            <person name="Levati E."/>
            <person name="Barry K.W."/>
            <person name="Belfiori B."/>
            <person name="Cichocki N."/>
            <person name="Clum A."/>
            <person name="Dockter R.B."/>
            <person name="Fauchery L."/>
            <person name="Guy J."/>
            <person name="Iotti M."/>
            <person name="Le Tacon F."/>
            <person name="Lindquist E.A."/>
            <person name="Lipzen A."/>
            <person name="Malagnac F."/>
            <person name="Mello A."/>
            <person name="Molinier V."/>
            <person name="Miyauchi S."/>
            <person name="Poulain J."/>
            <person name="Riccioni C."/>
            <person name="Rubini A."/>
            <person name="Sitrit Y."/>
            <person name="Splivallo R."/>
            <person name="Traeger S."/>
            <person name="Wang M."/>
            <person name="Zifcakova L."/>
            <person name="Wipf D."/>
            <person name="Zambonelli A."/>
            <person name="Paolocci F."/>
            <person name="Nowrousian M."/>
            <person name="Ottonello S."/>
            <person name="Baldrian P."/>
            <person name="Spatafora J.W."/>
            <person name="Henrissat B."/>
            <person name="Nagy L.G."/>
            <person name="Aury J.M."/>
            <person name="Wincker P."/>
            <person name="Grigoriev I.V."/>
            <person name="Bonfante P."/>
            <person name="Martin F.M."/>
        </authorList>
    </citation>
    <scope>NUCLEOTIDE SEQUENCE [LARGE SCALE GENOMIC DNA]</scope>
    <source>
        <strain evidence="2 3">ATCC MYA-4762</strain>
    </source>
</reference>
<feature type="region of interest" description="Disordered" evidence="1">
    <location>
        <begin position="69"/>
        <end position="104"/>
    </location>
</feature>
<feature type="compositionally biased region" description="Low complexity" evidence="1">
    <location>
        <begin position="70"/>
        <end position="85"/>
    </location>
</feature>
<evidence type="ECO:0000313" key="2">
    <source>
        <dbReference type="EMBL" id="RPB23551.1"/>
    </source>
</evidence>